<feature type="transmembrane region" description="Helical" evidence="1">
    <location>
        <begin position="80"/>
        <end position="98"/>
    </location>
</feature>
<evidence type="ECO:0000313" key="2">
    <source>
        <dbReference type="EMBL" id="GGM90117.1"/>
    </source>
</evidence>
<sequence>MADQHRSRQRAPDLLGYVVPRQTGDQDDLDSHEVSLTEMIVVSNAGPVLAWPSSRTLDSTEQQPASPSLEADMNQRWMKVTAAVIAAAVALSALYYLVASF</sequence>
<dbReference type="Proteomes" id="UP000597656">
    <property type="component" value="Unassembled WGS sequence"/>
</dbReference>
<organism evidence="2 3">
    <name type="scientific">Lentzea pudingi</name>
    <dbReference type="NCBI Taxonomy" id="1789439"/>
    <lineage>
        <taxon>Bacteria</taxon>
        <taxon>Bacillati</taxon>
        <taxon>Actinomycetota</taxon>
        <taxon>Actinomycetes</taxon>
        <taxon>Pseudonocardiales</taxon>
        <taxon>Pseudonocardiaceae</taxon>
        <taxon>Lentzea</taxon>
    </lineage>
</organism>
<gene>
    <name evidence="2" type="ORF">GCM10011609_28760</name>
</gene>
<dbReference type="EMBL" id="BMNC01000003">
    <property type="protein sequence ID" value="GGM90117.1"/>
    <property type="molecule type" value="Genomic_DNA"/>
</dbReference>
<accession>A0ABQ2HT74</accession>
<name>A0ABQ2HT74_9PSEU</name>
<proteinExistence type="predicted"/>
<protein>
    <submittedName>
        <fullName evidence="2">Uncharacterized protein</fullName>
    </submittedName>
</protein>
<keyword evidence="3" id="KW-1185">Reference proteome</keyword>
<reference evidence="3" key="1">
    <citation type="journal article" date="2019" name="Int. J. Syst. Evol. Microbiol.">
        <title>The Global Catalogue of Microorganisms (GCM) 10K type strain sequencing project: providing services to taxonomists for standard genome sequencing and annotation.</title>
        <authorList>
            <consortium name="The Broad Institute Genomics Platform"/>
            <consortium name="The Broad Institute Genome Sequencing Center for Infectious Disease"/>
            <person name="Wu L."/>
            <person name="Ma J."/>
        </authorList>
    </citation>
    <scope>NUCLEOTIDE SEQUENCE [LARGE SCALE GENOMIC DNA]</scope>
    <source>
        <strain evidence="3">CGMCC 4.7319</strain>
    </source>
</reference>
<evidence type="ECO:0000313" key="3">
    <source>
        <dbReference type="Proteomes" id="UP000597656"/>
    </source>
</evidence>
<keyword evidence="1" id="KW-1133">Transmembrane helix</keyword>
<keyword evidence="1" id="KW-0472">Membrane</keyword>
<comment type="caution">
    <text evidence="2">The sequence shown here is derived from an EMBL/GenBank/DDBJ whole genome shotgun (WGS) entry which is preliminary data.</text>
</comment>
<evidence type="ECO:0000256" key="1">
    <source>
        <dbReference type="SAM" id="Phobius"/>
    </source>
</evidence>
<keyword evidence="1" id="KW-0812">Transmembrane</keyword>